<accession>A0ACB7RJB0</accession>
<name>A0ACB7RJB0_HYAAI</name>
<evidence type="ECO:0000313" key="1">
    <source>
        <dbReference type="EMBL" id="KAH6922982.1"/>
    </source>
</evidence>
<sequence>MGSAFAEDIASYIQQNKLLRELGLLVSCGGVEGVATLIATLTENDTLKKFSLADVFLPSDTVIIFAKMLAFNSTLELVDLTEACPVGNNQLRPLLREEFYAGVFRRLKIFWLVQLISKVTVLLQEGRCCPRLRVSLADGAPVEDLRKFFTASFNDKMLCELRLECTEPVYLANESHIMFMFEPTTTLCDVGIAISGPFDNQIKFIDIMEALRKNSSITKFSINTRALTYEMAMALSEMLARNRTLHQVAVDNRHEASPAEVKTIIKGLRKNYILMSLKIRYKPHDSGESRNLAALLERNMILLDKAADFVISGAGVSEEEGVHALNRIYSSACIVEYVQRMTGGTREEAQERHTGSLR</sequence>
<comment type="caution">
    <text evidence="1">The sequence shown here is derived from an EMBL/GenBank/DDBJ whole genome shotgun (WGS) entry which is preliminary data.</text>
</comment>
<gene>
    <name evidence="1" type="ORF">HPB50_020407</name>
</gene>
<organism evidence="1 2">
    <name type="scientific">Hyalomma asiaticum</name>
    <name type="common">Tick</name>
    <dbReference type="NCBI Taxonomy" id="266040"/>
    <lineage>
        <taxon>Eukaryota</taxon>
        <taxon>Metazoa</taxon>
        <taxon>Ecdysozoa</taxon>
        <taxon>Arthropoda</taxon>
        <taxon>Chelicerata</taxon>
        <taxon>Arachnida</taxon>
        <taxon>Acari</taxon>
        <taxon>Parasitiformes</taxon>
        <taxon>Ixodida</taxon>
        <taxon>Ixodoidea</taxon>
        <taxon>Ixodidae</taxon>
        <taxon>Hyalomminae</taxon>
        <taxon>Hyalomma</taxon>
    </lineage>
</organism>
<reference evidence="1" key="1">
    <citation type="submission" date="2020-05" db="EMBL/GenBank/DDBJ databases">
        <title>Large-scale comparative analyses of tick genomes elucidate their genetic diversity and vector capacities.</title>
        <authorList>
            <person name="Jia N."/>
            <person name="Wang J."/>
            <person name="Shi W."/>
            <person name="Du L."/>
            <person name="Sun Y."/>
            <person name="Zhan W."/>
            <person name="Jiang J."/>
            <person name="Wang Q."/>
            <person name="Zhang B."/>
            <person name="Ji P."/>
            <person name="Sakyi L.B."/>
            <person name="Cui X."/>
            <person name="Yuan T."/>
            <person name="Jiang B."/>
            <person name="Yang W."/>
            <person name="Lam T.T.-Y."/>
            <person name="Chang Q."/>
            <person name="Ding S."/>
            <person name="Wang X."/>
            <person name="Zhu J."/>
            <person name="Ruan X."/>
            <person name="Zhao L."/>
            <person name="Wei J."/>
            <person name="Que T."/>
            <person name="Du C."/>
            <person name="Cheng J."/>
            <person name="Dai P."/>
            <person name="Han X."/>
            <person name="Huang E."/>
            <person name="Gao Y."/>
            <person name="Liu J."/>
            <person name="Shao H."/>
            <person name="Ye R."/>
            <person name="Li L."/>
            <person name="Wei W."/>
            <person name="Wang X."/>
            <person name="Wang C."/>
            <person name="Yang T."/>
            <person name="Huo Q."/>
            <person name="Li W."/>
            <person name="Guo W."/>
            <person name="Chen H."/>
            <person name="Zhou L."/>
            <person name="Ni X."/>
            <person name="Tian J."/>
            <person name="Zhou Y."/>
            <person name="Sheng Y."/>
            <person name="Liu T."/>
            <person name="Pan Y."/>
            <person name="Xia L."/>
            <person name="Li J."/>
            <person name="Zhao F."/>
            <person name="Cao W."/>
        </authorList>
    </citation>
    <scope>NUCLEOTIDE SEQUENCE</scope>
    <source>
        <strain evidence="1">Hyas-2018</strain>
    </source>
</reference>
<evidence type="ECO:0000313" key="2">
    <source>
        <dbReference type="Proteomes" id="UP000821845"/>
    </source>
</evidence>
<dbReference type="Proteomes" id="UP000821845">
    <property type="component" value="Chromosome 9"/>
</dbReference>
<keyword evidence="2" id="KW-1185">Reference proteome</keyword>
<proteinExistence type="predicted"/>
<dbReference type="EMBL" id="CM023489">
    <property type="protein sequence ID" value="KAH6922982.1"/>
    <property type="molecule type" value="Genomic_DNA"/>
</dbReference>
<protein>
    <submittedName>
        <fullName evidence="1">Uncharacterized protein</fullName>
    </submittedName>
</protein>